<dbReference type="GO" id="GO:0008137">
    <property type="term" value="F:NADH dehydrogenase (ubiquinone) activity"/>
    <property type="evidence" value="ECO:0007669"/>
    <property type="project" value="InterPro"/>
</dbReference>
<dbReference type="Proteomes" id="UP000470875">
    <property type="component" value="Unassembled WGS sequence"/>
</dbReference>
<protein>
    <recommendedName>
        <fullName evidence="11">NADH-quinone oxidoreductase subunit A</fullName>
        <ecNumber evidence="11">7.1.1.-</ecNumber>
    </recommendedName>
    <alternativeName>
        <fullName evidence="11">NADH dehydrogenase I subunit A</fullName>
    </alternativeName>
    <alternativeName>
        <fullName evidence="11">NDH-1 subunit A</fullName>
    </alternativeName>
    <alternativeName>
        <fullName evidence="11">NUO1</fullName>
    </alternativeName>
</protein>
<sequence length="120" mass="13291">MTNPYVPLLIMAAVAFLVSLGGLGASAILGPRQKNRVKAQNYECGIDPSPVHLEDGRFPVKYYLVAMTFIVFDVEVVFLYPWAVSFGLLGPFGLITALVFIALITVPLIYELRREGLEWT</sequence>
<evidence type="ECO:0000256" key="11">
    <source>
        <dbReference type="HAMAP-Rule" id="MF_01394"/>
    </source>
</evidence>
<comment type="function">
    <text evidence="11">NDH-1 shuttles electrons from NADH, via FMN and iron-sulfur (Fe-S) centers, to quinones in the respiratory chain. The immediate electron acceptor for the enzyme in this species is believed to be a menaquinone. Couples the redox reaction to proton translocation (for every two electrons transferred, four hydrogen ions are translocated across the cytoplasmic membrane), and thus conserves the redox energy in a proton gradient.</text>
</comment>
<keyword evidence="9 11" id="KW-0520">NAD</keyword>
<dbReference type="GO" id="GO:0030964">
    <property type="term" value="C:NADH dehydrogenase complex"/>
    <property type="evidence" value="ECO:0007669"/>
    <property type="project" value="TreeGrafter"/>
</dbReference>
<dbReference type="AlphaFoldDB" id="A0A6N7W489"/>
<comment type="subcellular location">
    <subcellularLocation>
        <location evidence="11 12">Cell membrane</location>
        <topology evidence="11 12">Multi-pass membrane protein</topology>
    </subcellularLocation>
    <subcellularLocation>
        <location evidence="1">Membrane</location>
        <topology evidence="1">Multi-pass membrane protein</topology>
    </subcellularLocation>
</comment>
<dbReference type="InterPro" id="IPR000440">
    <property type="entry name" value="NADH_UbQ/plastoQ_OxRdtase_su3"/>
</dbReference>
<comment type="subunit">
    <text evidence="11">NDH-1 is composed of 14 different subunits. Subunits NuoA, H, J, K, L, M, N constitute the membrane sector of the complex.</text>
</comment>
<evidence type="ECO:0000256" key="6">
    <source>
        <dbReference type="ARBA" id="ARBA00022719"/>
    </source>
</evidence>
<evidence type="ECO:0000256" key="7">
    <source>
        <dbReference type="ARBA" id="ARBA00022967"/>
    </source>
</evidence>
<dbReference type="InterPro" id="IPR038430">
    <property type="entry name" value="NDAH_ubi_oxred_su3_sf"/>
</dbReference>
<dbReference type="GO" id="GO:0005886">
    <property type="term" value="C:plasma membrane"/>
    <property type="evidence" value="ECO:0007669"/>
    <property type="project" value="UniProtKB-SubCell"/>
</dbReference>
<dbReference type="EMBL" id="VULO01000001">
    <property type="protein sequence ID" value="MSS83333.1"/>
    <property type="molecule type" value="Genomic_DNA"/>
</dbReference>
<proteinExistence type="inferred from homology"/>
<dbReference type="GO" id="GO:0050136">
    <property type="term" value="F:NADH dehydrogenase (quinone) (non-electrogenic) activity"/>
    <property type="evidence" value="ECO:0007669"/>
    <property type="project" value="UniProtKB-UniRule"/>
</dbReference>
<gene>
    <name evidence="11" type="primary">nuoA</name>
    <name evidence="13" type="ORF">FYJ24_00835</name>
</gene>
<dbReference type="HAMAP" id="MF_01394">
    <property type="entry name" value="NDH1_NuoA"/>
    <property type="match status" value="1"/>
</dbReference>
<evidence type="ECO:0000256" key="3">
    <source>
        <dbReference type="ARBA" id="ARBA00022448"/>
    </source>
</evidence>
<dbReference type="InterPro" id="IPR023043">
    <property type="entry name" value="NAD(P)H_OxRDtase_bac/plastid"/>
</dbReference>
<evidence type="ECO:0000256" key="2">
    <source>
        <dbReference type="ARBA" id="ARBA00008472"/>
    </source>
</evidence>
<keyword evidence="7 11" id="KW-1278">Translocase</keyword>
<comment type="caution">
    <text evidence="13">The sequence shown here is derived from an EMBL/GenBank/DDBJ whole genome shotgun (WGS) entry which is preliminary data.</text>
</comment>
<evidence type="ECO:0000256" key="9">
    <source>
        <dbReference type="ARBA" id="ARBA00023027"/>
    </source>
</evidence>
<dbReference type="Gene3D" id="1.20.58.1610">
    <property type="entry name" value="NADH:ubiquinone/plastoquinone oxidoreductase, chain 3"/>
    <property type="match status" value="1"/>
</dbReference>
<evidence type="ECO:0000256" key="4">
    <source>
        <dbReference type="ARBA" id="ARBA00022475"/>
    </source>
</evidence>
<keyword evidence="8 11" id="KW-1133">Transmembrane helix</keyword>
<dbReference type="PANTHER" id="PTHR11058">
    <property type="entry name" value="NADH-UBIQUINONE OXIDOREDUCTASE CHAIN 3"/>
    <property type="match status" value="1"/>
</dbReference>
<evidence type="ECO:0000256" key="8">
    <source>
        <dbReference type="ARBA" id="ARBA00022989"/>
    </source>
</evidence>
<reference evidence="13 14" key="1">
    <citation type="submission" date="2019-08" db="EMBL/GenBank/DDBJ databases">
        <title>In-depth cultivation of the pig gut microbiome towards novel bacterial diversity and tailored functional studies.</title>
        <authorList>
            <person name="Wylensek D."/>
            <person name="Hitch T.C.A."/>
            <person name="Clavel T."/>
        </authorList>
    </citation>
    <scope>NUCLEOTIDE SEQUENCE [LARGE SCALE GENOMIC DNA]</scope>
    <source>
        <strain evidence="13 14">WB03_NA08</strain>
    </source>
</reference>
<keyword evidence="14" id="KW-1185">Reference proteome</keyword>
<dbReference type="GO" id="GO:0048038">
    <property type="term" value="F:quinone binding"/>
    <property type="evidence" value="ECO:0007669"/>
    <property type="project" value="UniProtKB-KW"/>
</dbReference>
<dbReference type="Pfam" id="PF00507">
    <property type="entry name" value="Oxidored_q4"/>
    <property type="match status" value="1"/>
</dbReference>
<keyword evidence="3 11" id="KW-0813">Transport</keyword>
<comment type="similarity">
    <text evidence="2 11 12">Belongs to the complex I subunit 3 family.</text>
</comment>
<keyword evidence="5 11" id="KW-0812">Transmembrane</keyword>
<evidence type="ECO:0000256" key="1">
    <source>
        <dbReference type="ARBA" id="ARBA00004141"/>
    </source>
</evidence>
<feature type="transmembrane region" description="Helical" evidence="11">
    <location>
        <begin position="88"/>
        <end position="110"/>
    </location>
</feature>
<organism evidence="13 14">
    <name type="scientific">Scrofimicrobium canadense</name>
    <dbReference type="NCBI Taxonomy" id="2652290"/>
    <lineage>
        <taxon>Bacteria</taxon>
        <taxon>Bacillati</taxon>
        <taxon>Actinomycetota</taxon>
        <taxon>Actinomycetes</taxon>
        <taxon>Actinomycetales</taxon>
        <taxon>Actinomycetaceae</taxon>
        <taxon>Scrofimicrobium</taxon>
    </lineage>
</organism>
<dbReference type="EC" id="7.1.1.-" evidence="11"/>
<name>A0A6N7W489_9ACTO</name>
<keyword evidence="10 11" id="KW-0472">Membrane</keyword>
<dbReference type="PANTHER" id="PTHR11058:SF22">
    <property type="entry name" value="NADH-QUINONE OXIDOREDUCTASE SUBUNIT A"/>
    <property type="match status" value="1"/>
</dbReference>
<keyword evidence="4 11" id="KW-1003">Cell membrane</keyword>
<feature type="transmembrane region" description="Helical" evidence="11">
    <location>
        <begin position="6"/>
        <end position="29"/>
    </location>
</feature>
<feature type="transmembrane region" description="Helical" evidence="11">
    <location>
        <begin position="62"/>
        <end position="82"/>
    </location>
</feature>
<evidence type="ECO:0000256" key="5">
    <source>
        <dbReference type="ARBA" id="ARBA00022692"/>
    </source>
</evidence>
<evidence type="ECO:0000313" key="14">
    <source>
        <dbReference type="Proteomes" id="UP000470875"/>
    </source>
</evidence>
<evidence type="ECO:0000256" key="12">
    <source>
        <dbReference type="RuleBase" id="RU003639"/>
    </source>
</evidence>
<evidence type="ECO:0000256" key="10">
    <source>
        <dbReference type="ARBA" id="ARBA00023136"/>
    </source>
</evidence>
<dbReference type="RefSeq" id="WP_154542676.1">
    <property type="nucleotide sequence ID" value="NZ_VULO01000001.1"/>
</dbReference>
<evidence type="ECO:0000313" key="13">
    <source>
        <dbReference type="EMBL" id="MSS83333.1"/>
    </source>
</evidence>
<accession>A0A6N7W489</accession>
<keyword evidence="6 11" id="KW-0874">Quinone</keyword>
<comment type="catalytic activity">
    <reaction evidence="11 12">
        <text>a quinone + NADH + 5 H(+)(in) = a quinol + NAD(+) + 4 H(+)(out)</text>
        <dbReference type="Rhea" id="RHEA:57888"/>
        <dbReference type="ChEBI" id="CHEBI:15378"/>
        <dbReference type="ChEBI" id="CHEBI:24646"/>
        <dbReference type="ChEBI" id="CHEBI:57540"/>
        <dbReference type="ChEBI" id="CHEBI:57945"/>
        <dbReference type="ChEBI" id="CHEBI:132124"/>
    </reaction>
</comment>